<gene>
    <name evidence="2" type="ORF">A2W59_01890</name>
</gene>
<keyword evidence="1" id="KW-1133">Transmembrane helix</keyword>
<dbReference type="AlphaFoldDB" id="A0A1G2PRR7"/>
<dbReference type="Proteomes" id="UP000178646">
    <property type="component" value="Unassembled WGS sequence"/>
</dbReference>
<evidence type="ECO:0000256" key="1">
    <source>
        <dbReference type="SAM" id="Phobius"/>
    </source>
</evidence>
<comment type="caution">
    <text evidence="2">The sequence shown here is derived from an EMBL/GenBank/DDBJ whole genome shotgun (WGS) entry which is preliminary data.</text>
</comment>
<sequence>MADEELKVLLRENIEVSKESLKILKKINRGRIWGNVFSVLKWTFIIGLSFGAYYFIEPLLSQYVDMLKGLASGVENIGKINDNVNAAVSPDIFKKLQNLMTR</sequence>
<protein>
    <submittedName>
        <fullName evidence="2">Uncharacterized protein</fullName>
    </submittedName>
</protein>
<accession>A0A1G2PRR7</accession>
<proteinExistence type="predicted"/>
<name>A0A1G2PRR7_9BACT</name>
<keyword evidence="1" id="KW-0472">Membrane</keyword>
<reference evidence="2 3" key="1">
    <citation type="journal article" date="2016" name="Nat. Commun.">
        <title>Thousands of microbial genomes shed light on interconnected biogeochemical processes in an aquifer system.</title>
        <authorList>
            <person name="Anantharaman K."/>
            <person name="Brown C.T."/>
            <person name="Hug L.A."/>
            <person name="Sharon I."/>
            <person name="Castelle C.J."/>
            <person name="Probst A.J."/>
            <person name="Thomas B.C."/>
            <person name="Singh A."/>
            <person name="Wilkins M.J."/>
            <person name="Karaoz U."/>
            <person name="Brodie E.L."/>
            <person name="Williams K.H."/>
            <person name="Hubbard S.S."/>
            <person name="Banfield J.F."/>
        </authorList>
    </citation>
    <scope>NUCLEOTIDE SEQUENCE [LARGE SCALE GENOMIC DNA]</scope>
</reference>
<evidence type="ECO:0000313" key="2">
    <source>
        <dbReference type="EMBL" id="OHA50429.1"/>
    </source>
</evidence>
<organism evidence="2 3">
    <name type="scientific">Candidatus Terrybacteria bacterium RIFCSPHIGHO2_02_41_19</name>
    <dbReference type="NCBI Taxonomy" id="1802364"/>
    <lineage>
        <taxon>Bacteria</taxon>
        <taxon>Candidatus Terryibacteriota</taxon>
    </lineage>
</organism>
<keyword evidence="1" id="KW-0812">Transmembrane</keyword>
<feature type="transmembrane region" description="Helical" evidence="1">
    <location>
        <begin position="32"/>
        <end position="56"/>
    </location>
</feature>
<evidence type="ECO:0000313" key="3">
    <source>
        <dbReference type="Proteomes" id="UP000178646"/>
    </source>
</evidence>
<dbReference type="EMBL" id="MHSU01000018">
    <property type="protein sequence ID" value="OHA50429.1"/>
    <property type="molecule type" value="Genomic_DNA"/>
</dbReference>